<evidence type="ECO:0000256" key="1">
    <source>
        <dbReference type="SAM" id="MobiDB-lite"/>
    </source>
</evidence>
<organism evidence="2">
    <name type="scientific">Arabidopsis thaliana</name>
    <name type="common">Mouse-ear cress</name>
    <dbReference type="NCBI Taxonomy" id="3702"/>
    <lineage>
        <taxon>Eukaryota</taxon>
        <taxon>Viridiplantae</taxon>
        <taxon>Streptophyta</taxon>
        <taxon>Embryophyta</taxon>
        <taxon>Tracheophyta</taxon>
        <taxon>Spermatophyta</taxon>
        <taxon>Magnoliopsida</taxon>
        <taxon>eudicotyledons</taxon>
        <taxon>Gunneridae</taxon>
        <taxon>Pentapetalae</taxon>
        <taxon>rosids</taxon>
        <taxon>malvids</taxon>
        <taxon>Brassicales</taxon>
        <taxon>Brassicaceae</taxon>
        <taxon>Camelineae</taxon>
        <taxon>Arabidopsis</taxon>
    </lineage>
</organism>
<evidence type="ECO:0000313" key="2">
    <source>
        <dbReference type="EMBL" id="AAF79579.2"/>
    </source>
</evidence>
<sequence>MLYFMKRNLSTKQNEGYLDPIFDPSEGPQRDKGPMSTQKHVRHVVSRRYKAALGARLNQPTNVRD</sequence>
<dbReference type="EMBL" id="AC022464">
    <property type="protein sequence ID" value="AAF79579.2"/>
    <property type="molecule type" value="Genomic_DNA"/>
</dbReference>
<feature type="region of interest" description="Disordered" evidence="1">
    <location>
        <begin position="15"/>
        <end position="42"/>
    </location>
</feature>
<reference key="1">
    <citation type="journal article" date="2000" name="Nature">
        <title>Sequence and analysis of chromosome 1 of the plant Arabidopsis thaliana.</title>
        <authorList>
            <person name="Theologis A."/>
            <person name="Ecker J.R."/>
            <person name="Palm C.J."/>
            <person name="Federspiel N.A."/>
            <person name="Kaul S."/>
            <person name="White O."/>
            <person name="Alonso J."/>
            <person name="Altafi H."/>
            <person name="Araujo R."/>
            <person name="Bowman C.L."/>
            <person name="Brooks S.Y."/>
            <person name="Buehler E."/>
            <person name="Chan A."/>
            <person name="Chao Q."/>
            <person name="Chen H."/>
            <person name="Cheuk R.F."/>
            <person name="Chin C.W."/>
            <person name="Chung M.K."/>
            <person name="Conn L."/>
            <person name="Conway A.B."/>
            <person name="Conway A.R."/>
            <person name="Creasy T.H."/>
            <person name="Dewar K."/>
            <person name="Dunn P."/>
            <person name="Etgu P."/>
            <person name="Feldblyum T.V."/>
            <person name="Feng J."/>
            <person name="Fong B."/>
            <person name="Fujii C.Y."/>
            <person name="Gill J.E."/>
            <person name="Goldsmith A.D."/>
            <person name="Haas B."/>
            <person name="Hansen N.F."/>
            <person name="Hughes B."/>
            <person name="Huizar L."/>
            <person name="Hunter J.L."/>
            <person name="Jenkins J."/>
            <person name="Johnson-Hopson C."/>
            <person name="Khan S."/>
            <person name="Khaykin E."/>
            <person name="Kim C.J."/>
            <person name="Koo H.L."/>
            <person name="Kremenetskaia I."/>
            <person name="Kurtz D.B."/>
            <person name="Kwan A."/>
            <person name="Lam B."/>
            <person name="Langin-Hooper S."/>
            <person name="Lee A."/>
            <person name="Lee J.M."/>
            <person name="Lenz C.A."/>
            <person name="Li J.H."/>
            <person name="Li Y."/>
            <person name="Lin X."/>
            <person name="Liu S.X."/>
            <person name="Liu Z.A."/>
            <person name="Luros J.S."/>
            <person name="Maiti R."/>
            <person name="Marziali A."/>
            <person name="Militscher J."/>
            <person name="Miranda M."/>
            <person name="Nguyen M."/>
            <person name="Nierman W.C."/>
            <person name="Osborne B.I."/>
            <person name="Pai G."/>
            <person name="Peterson J."/>
            <person name="Pham P.K."/>
            <person name="Rizzo M."/>
            <person name="Rooney T."/>
            <person name="Rowley D."/>
            <person name="Sakano H."/>
            <person name="Salzberg S.L."/>
            <person name="Schwartz J.R."/>
            <person name="Shinn P."/>
            <person name="Southwick A.M."/>
            <person name="Sun H."/>
            <person name="Tallon L.J."/>
            <person name="Tambunga G."/>
            <person name="Toriumi M.J."/>
            <person name="Town C.D."/>
            <person name="Utterback T."/>
            <person name="Van Aken S."/>
            <person name="Vaysberg M."/>
            <person name="Vysotskaia V.S."/>
            <person name="Walker M."/>
            <person name="Wu D."/>
            <person name="Yu G."/>
            <person name="Fraser C.M."/>
            <person name="Venter J.C."/>
            <person name="Davis R.W."/>
        </authorList>
    </citation>
    <scope>NUCLEOTIDE SEQUENCE [LARGE SCALE GENOMIC DNA]</scope>
    <source>
        <strain>cv. Columbia</strain>
    </source>
</reference>
<name>Q9LNY1_ARATH</name>
<protein>
    <submittedName>
        <fullName evidence="2">F22G5.4</fullName>
    </submittedName>
</protein>
<dbReference type="PIR" id="C86210">
    <property type="entry name" value="C86210"/>
</dbReference>
<dbReference type="AlphaFoldDB" id="Q9LNY1"/>
<accession>Q9LNY1</accession>
<proteinExistence type="predicted"/>
<reference evidence="2" key="3">
    <citation type="submission" date="2000-10" db="EMBL/GenBank/DDBJ databases">
        <authorList>
            <person name="Shinn P."/>
            <person name="Brooks S."/>
            <person name="Buehler E."/>
            <person name="Chao Q."/>
            <person name="Cheuk R."/>
            <person name="Johnson-Hopson C."/>
            <person name="Khan S."/>
            <person name="Kim C."/>
            <person name="Altafi H."/>
            <person name="Bei B."/>
            <person name="Chin C."/>
            <person name="Chiou J."/>
            <person name="Choi E."/>
            <person name="Conn L."/>
            <person name="Conway A."/>
            <person name="Gonzalez A."/>
            <person name="Hansen N."/>
            <person name="Howing B."/>
            <person name="Koo T."/>
            <person name="Lam B."/>
            <person name="Lee J."/>
            <person name="Lenz C."/>
            <person name="Li J."/>
            <person name="Liu A."/>
            <person name="Liu J."/>
            <person name="Liu S."/>
            <person name="Mukharsky N."/>
            <person name="Nguyen M."/>
            <person name="Palm C."/>
            <person name="Pham P."/>
            <person name="Sakano H."/>
            <person name="Schwartz J."/>
            <person name="Southwick A."/>
            <person name="Thaveri A."/>
            <person name="Toriumi M."/>
            <person name="Vaysberg M."/>
            <person name="Yu G."/>
            <person name="Davis R."/>
            <person name="Federspiel N."/>
            <person name="Theologis A."/>
            <person name="Ecker J."/>
        </authorList>
    </citation>
    <scope>NUCLEOTIDE SEQUENCE</scope>
</reference>
<reference evidence="2" key="2">
    <citation type="submission" date="2000-03" db="EMBL/GenBank/DDBJ databases">
        <title>Genomic sequence for Arabidopsis thaliana BAC F22G5 from chromosome I.</title>
        <authorList>
            <person name="Shinn P."/>
            <person name="Brooks S."/>
            <person name="Buehler E."/>
            <person name="Chao Q."/>
            <person name="Johnson-Hopson C."/>
            <person name="Khan S."/>
            <person name="Kim C."/>
            <person name="Altafi H."/>
            <person name="Bei Q."/>
            <person name="Chin C."/>
            <person name="Chiou J."/>
            <person name="Choi E."/>
            <person name="Conn L."/>
            <person name="Conway A."/>
            <person name="Gonzales A."/>
            <person name="Hansen N."/>
            <person name="Howing B."/>
            <person name="Koo T."/>
            <person name="Lam B."/>
            <person name="Lee J."/>
            <person name="Lenz C."/>
            <person name="Li J."/>
            <person name="Liu A."/>
            <person name="Liu K."/>
            <person name="Liu S."/>
            <person name="Mukharsky N."/>
            <person name="Nguyen M."/>
            <person name="Palm C."/>
            <person name="Pham P."/>
            <person name="Sakano H."/>
            <person name="Schwartz J."/>
            <person name="Southwick A."/>
            <person name="Thaveri A."/>
            <person name="Toriumi M."/>
            <person name="Vaysberg M."/>
            <person name="Yu G."/>
            <person name="Federspiel N.A."/>
            <person name="Theologis A."/>
            <person name="Ecker J.R."/>
        </authorList>
    </citation>
    <scope>NUCLEOTIDE SEQUENCE</scope>
</reference>